<accession>A0A1X7KT72</accession>
<dbReference type="Gene3D" id="3.40.50.720">
    <property type="entry name" value="NAD(P)-binding Rossmann-like Domain"/>
    <property type="match status" value="1"/>
</dbReference>
<gene>
    <name evidence="3" type="ORF">SAMN05660862_3189</name>
</gene>
<dbReference type="PANTHER" id="PTHR43708:SF5">
    <property type="entry name" value="CONSERVED EXPRESSED OXIDOREDUCTASE (EUROFUNG)-RELATED"/>
    <property type="match status" value="1"/>
</dbReference>
<evidence type="ECO:0000313" key="3">
    <source>
        <dbReference type="EMBL" id="SMG44582.1"/>
    </source>
</evidence>
<dbReference type="InterPro" id="IPR036291">
    <property type="entry name" value="NAD(P)-bd_dom_sf"/>
</dbReference>
<dbReference type="AlphaFoldDB" id="A0A1X7KT72"/>
<dbReference type="GO" id="GO:0016491">
    <property type="term" value="F:oxidoreductase activity"/>
    <property type="evidence" value="ECO:0007669"/>
    <property type="project" value="UniProtKB-KW"/>
</dbReference>
<dbReference type="STRING" id="561061.SAMN05660862_3189"/>
<evidence type="ECO:0000313" key="4">
    <source>
        <dbReference type="Proteomes" id="UP000192980"/>
    </source>
</evidence>
<keyword evidence="4" id="KW-1185">Reference proteome</keyword>
<protein>
    <submittedName>
        <fullName evidence="3">Predicted dehydrogenase</fullName>
    </submittedName>
</protein>
<reference evidence="3 4" key="1">
    <citation type="submission" date="2017-04" db="EMBL/GenBank/DDBJ databases">
        <authorList>
            <person name="Afonso C.L."/>
            <person name="Miller P.J."/>
            <person name="Scott M.A."/>
            <person name="Spackman E."/>
            <person name="Goraichik I."/>
            <person name="Dimitrov K.M."/>
            <person name="Suarez D.L."/>
            <person name="Swayne D.E."/>
        </authorList>
    </citation>
    <scope>NUCLEOTIDE SEQUENCE [LARGE SCALE GENOMIC DNA]</scope>
    <source>
        <strain evidence="3 4">DSM 22418</strain>
    </source>
</reference>
<dbReference type="InterPro" id="IPR000683">
    <property type="entry name" value="Gfo/Idh/MocA-like_OxRdtase_N"/>
</dbReference>
<evidence type="ECO:0000256" key="1">
    <source>
        <dbReference type="ARBA" id="ARBA00010928"/>
    </source>
</evidence>
<name>A0A1X7KT72_9SPHI</name>
<organism evidence="3 4">
    <name type="scientific">Sphingobacterium psychroaquaticum</name>
    <dbReference type="NCBI Taxonomy" id="561061"/>
    <lineage>
        <taxon>Bacteria</taxon>
        <taxon>Pseudomonadati</taxon>
        <taxon>Bacteroidota</taxon>
        <taxon>Sphingobacteriia</taxon>
        <taxon>Sphingobacteriales</taxon>
        <taxon>Sphingobacteriaceae</taxon>
        <taxon>Sphingobacterium</taxon>
    </lineage>
</organism>
<dbReference type="InterPro" id="IPR051317">
    <property type="entry name" value="Gfo/Idh/MocA_oxidoreduct"/>
</dbReference>
<keyword evidence="2" id="KW-0560">Oxidoreductase</keyword>
<evidence type="ECO:0000256" key="2">
    <source>
        <dbReference type="ARBA" id="ARBA00023002"/>
    </source>
</evidence>
<dbReference type="Proteomes" id="UP000192980">
    <property type="component" value="Unassembled WGS sequence"/>
</dbReference>
<proteinExistence type="inferred from homology"/>
<dbReference type="GO" id="GO:0000166">
    <property type="term" value="F:nucleotide binding"/>
    <property type="evidence" value="ECO:0007669"/>
    <property type="project" value="InterPro"/>
</dbReference>
<dbReference type="Pfam" id="PF01408">
    <property type="entry name" value="GFO_IDH_MocA"/>
    <property type="match status" value="1"/>
</dbReference>
<comment type="similarity">
    <text evidence="1">Belongs to the Gfo/Idh/MocA family.</text>
</comment>
<dbReference type="PROSITE" id="PS51318">
    <property type="entry name" value="TAT"/>
    <property type="match status" value="1"/>
</dbReference>
<dbReference type="OrthoDB" id="1408251at2"/>
<dbReference type="PANTHER" id="PTHR43708">
    <property type="entry name" value="CONSERVED EXPRESSED OXIDOREDUCTASE (EUROFUNG)"/>
    <property type="match status" value="1"/>
</dbReference>
<dbReference type="InterPro" id="IPR006311">
    <property type="entry name" value="TAT_signal"/>
</dbReference>
<sequence>MKRTNRRAFIQQLGMVGVGTAALTLPTIPAFAQQTYKKIGIIGLDTSHSEMFTKDINEGSLKDRGYRVVAAYPHGSKDIPSALGMKQGIIDAVQKMGVQIVDSIEQLLKQVDYILLESNDGRVHLEQATKVIKAKKPLFIDKPMAENLDKVKAIFDLAKKNNVPVFSSSSLRYDKLVREVKGGKIGKVMGADVYTPAEIEPNHIDQAWYMIHGIEMLFTVMGTGCKEVFRAFSPDQEQMVGIWSDGRIGTVRGIRKGASNIAGIAFGETGISQLGPFAGYGPLVAEILTFFDTGKVPVPPEETIEIFKFMEAGQRSKATGGKVQLSEIG</sequence>
<dbReference type="SUPFAM" id="SSF51735">
    <property type="entry name" value="NAD(P)-binding Rossmann-fold domains"/>
    <property type="match status" value="1"/>
</dbReference>
<dbReference type="RefSeq" id="WP_085473884.1">
    <property type="nucleotide sequence ID" value="NZ_CP038029.1"/>
</dbReference>
<dbReference type="EMBL" id="FXAU01000006">
    <property type="protein sequence ID" value="SMG44582.1"/>
    <property type="molecule type" value="Genomic_DNA"/>
</dbReference>